<accession>A0A2P2MN28</accession>
<evidence type="ECO:0000313" key="1">
    <source>
        <dbReference type="EMBL" id="MBX31636.1"/>
    </source>
</evidence>
<organism evidence="1">
    <name type="scientific">Rhizophora mucronata</name>
    <name type="common">Asiatic mangrove</name>
    <dbReference type="NCBI Taxonomy" id="61149"/>
    <lineage>
        <taxon>Eukaryota</taxon>
        <taxon>Viridiplantae</taxon>
        <taxon>Streptophyta</taxon>
        <taxon>Embryophyta</taxon>
        <taxon>Tracheophyta</taxon>
        <taxon>Spermatophyta</taxon>
        <taxon>Magnoliopsida</taxon>
        <taxon>eudicotyledons</taxon>
        <taxon>Gunneridae</taxon>
        <taxon>Pentapetalae</taxon>
        <taxon>rosids</taxon>
        <taxon>fabids</taxon>
        <taxon>Malpighiales</taxon>
        <taxon>Rhizophoraceae</taxon>
        <taxon>Rhizophora</taxon>
    </lineage>
</organism>
<sequence length="47" mass="5525">MKYIYTTQDLITSRGHGHFKEIPTHFKGTKRLSKGKNVRKSLQHNLE</sequence>
<name>A0A2P2MN28_RHIMU</name>
<protein>
    <submittedName>
        <fullName evidence="1">Uncharacterized protein</fullName>
    </submittedName>
</protein>
<dbReference type="AlphaFoldDB" id="A0A2P2MN28"/>
<proteinExistence type="predicted"/>
<reference evidence="1" key="1">
    <citation type="submission" date="2018-02" db="EMBL/GenBank/DDBJ databases">
        <title>Rhizophora mucronata_Transcriptome.</title>
        <authorList>
            <person name="Meera S.P."/>
            <person name="Sreeshan A."/>
            <person name="Augustine A."/>
        </authorList>
    </citation>
    <scope>NUCLEOTIDE SEQUENCE</scope>
    <source>
        <tissue evidence="1">Leaf</tissue>
    </source>
</reference>
<dbReference type="EMBL" id="GGEC01051152">
    <property type="protein sequence ID" value="MBX31636.1"/>
    <property type="molecule type" value="Transcribed_RNA"/>
</dbReference>